<dbReference type="PANTHER" id="PTHR46010">
    <property type="entry name" value="PROTEIN IWS1 HOMOLOG"/>
    <property type="match status" value="1"/>
</dbReference>
<name>A0A182PT33_9DIPT</name>
<accession>A0A182PT33</accession>
<organism evidence="3 4">
    <name type="scientific">Anopheles epiroticus</name>
    <dbReference type="NCBI Taxonomy" id="199890"/>
    <lineage>
        <taxon>Eukaryota</taxon>
        <taxon>Metazoa</taxon>
        <taxon>Ecdysozoa</taxon>
        <taxon>Arthropoda</taxon>
        <taxon>Hexapoda</taxon>
        <taxon>Insecta</taxon>
        <taxon>Pterygota</taxon>
        <taxon>Neoptera</taxon>
        <taxon>Endopterygota</taxon>
        <taxon>Diptera</taxon>
        <taxon>Nematocera</taxon>
        <taxon>Culicoidea</taxon>
        <taxon>Culicidae</taxon>
        <taxon>Anophelinae</taxon>
        <taxon>Anopheles</taxon>
    </lineage>
</organism>
<proteinExistence type="inferred from homology"/>
<dbReference type="VEuPathDB" id="VectorBase:AEPI010119"/>
<evidence type="ECO:0000313" key="3">
    <source>
        <dbReference type="EnsemblMetazoa" id="AEPI010119-PA"/>
    </source>
</evidence>
<dbReference type="Gene3D" id="1.20.930.10">
    <property type="entry name" value="Conserved domain common to transcription factors TFIIS, elongin A, CRSP70"/>
    <property type="match status" value="1"/>
</dbReference>
<dbReference type="PANTHER" id="PTHR46010:SF1">
    <property type="entry name" value="PROTEIN IWS1 HOMOLOG"/>
    <property type="match status" value="1"/>
</dbReference>
<dbReference type="GO" id="GO:0016973">
    <property type="term" value="P:poly(A)+ mRNA export from nucleus"/>
    <property type="evidence" value="ECO:0007669"/>
    <property type="project" value="TreeGrafter"/>
</dbReference>
<evidence type="ECO:0000256" key="1">
    <source>
        <dbReference type="ARBA" id="ARBA00037992"/>
    </source>
</evidence>
<dbReference type="InterPro" id="IPR017923">
    <property type="entry name" value="TFIIS_N"/>
</dbReference>
<keyword evidence="4" id="KW-1185">Reference proteome</keyword>
<dbReference type="EnsemblMetazoa" id="AEPI010119-RA">
    <property type="protein sequence ID" value="AEPI010119-PA"/>
    <property type="gene ID" value="AEPI010119"/>
</dbReference>
<dbReference type="STRING" id="199890.A0A182PT33"/>
<dbReference type="AlphaFoldDB" id="A0A182PT33"/>
<evidence type="ECO:0000313" key="4">
    <source>
        <dbReference type="Proteomes" id="UP000075885"/>
    </source>
</evidence>
<protein>
    <recommendedName>
        <fullName evidence="2">TFIIS N-terminal domain-containing protein</fullName>
    </recommendedName>
</protein>
<reference evidence="3" key="2">
    <citation type="submission" date="2020-05" db="UniProtKB">
        <authorList>
            <consortium name="EnsemblMetazoa"/>
        </authorList>
    </citation>
    <scope>IDENTIFICATION</scope>
    <source>
        <strain evidence="3">Epiroticus2</strain>
    </source>
</reference>
<dbReference type="GO" id="GO:0005634">
    <property type="term" value="C:nucleus"/>
    <property type="evidence" value="ECO:0007669"/>
    <property type="project" value="TreeGrafter"/>
</dbReference>
<evidence type="ECO:0000259" key="2">
    <source>
        <dbReference type="Pfam" id="PF08711"/>
    </source>
</evidence>
<dbReference type="InterPro" id="IPR035441">
    <property type="entry name" value="TFIIS/LEDGF_dom_sf"/>
</dbReference>
<sequence length="124" mass="14498">MKAAAREDVELRRKQQQVTKKLTLLNEFVDALKKRYLHRTLLERNVLDVIAMWLQPAVKDDQRNCLITRGLLRSLLEMSGITQAHVERSYIGQVVVAITKRAHETNDNKLMASELIYRWARLRS</sequence>
<comment type="similarity">
    <text evidence="1">Belongs to the IWS1 family.</text>
</comment>
<dbReference type="Pfam" id="PF08711">
    <property type="entry name" value="Med26"/>
    <property type="match status" value="1"/>
</dbReference>
<dbReference type="Proteomes" id="UP000075885">
    <property type="component" value="Unassembled WGS sequence"/>
</dbReference>
<dbReference type="InterPro" id="IPR051037">
    <property type="entry name" value="RNAPII_TF_IWS1"/>
</dbReference>
<reference evidence="4" key="1">
    <citation type="submission" date="2013-03" db="EMBL/GenBank/DDBJ databases">
        <title>The Genome Sequence of Anopheles epiroticus epiroticus2.</title>
        <authorList>
            <consortium name="The Broad Institute Genomics Platform"/>
            <person name="Neafsey D.E."/>
            <person name="Howell P."/>
            <person name="Walker B."/>
            <person name="Young S.K."/>
            <person name="Zeng Q."/>
            <person name="Gargeya S."/>
            <person name="Fitzgerald M."/>
            <person name="Haas B."/>
            <person name="Abouelleil A."/>
            <person name="Allen A.W."/>
            <person name="Alvarado L."/>
            <person name="Arachchi H.M."/>
            <person name="Berlin A.M."/>
            <person name="Chapman S.B."/>
            <person name="Gainer-Dewar J."/>
            <person name="Goldberg J."/>
            <person name="Griggs A."/>
            <person name="Gujja S."/>
            <person name="Hansen M."/>
            <person name="Howarth C."/>
            <person name="Imamovic A."/>
            <person name="Ireland A."/>
            <person name="Larimer J."/>
            <person name="McCowan C."/>
            <person name="Murphy C."/>
            <person name="Pearson M."/>
            <person name="Poon T.W."/>
            <person name="Priest M."/>
            <person name="Roberts A."/>
            <person name="Saif S."/>
            <person name="Shea T."/>
            <person name="Sisk P."/>
            <person name="Sykes S."/>
            <person name="Wortman J."/>
            <person name="Nusbaum C."/>
            <person name="Birren B."/>
        </authorList>
    </citation>
    <scope>NUCLEOTIDE SEQUENCE [LARGE SCALE GENOMIC DNA]</scope>
    <source>
        <strain evidence="4">Epiroticus2</strain>
    </source>
</reference>
<feature type="domain" description="TFIIS N-terminal" evidence="2">
    <location>
        <begin position="81"/>
        <end position="122"/>
    </location>
</feature>